<dbReference type="AlphaFoldDB" id="A0AA41Z3D4"/>
<accession>A0AA41Z3D4</accession>
<keyword evidence="2" id="KW-1185">Reference proteome</keyword>
<sequence length="78" mass="8884">MSDAKDEIIAWRFHVARNAMGGETFTAYVNRADKAQAWRIVRLKLPHADLLREAGMSAAEMSWDNQSPFETGEELRFA</sequence>
<reference evidence="1" key="1">
    <citation type="submission" date="2022-05" db="EMBL/GenBank/DDBJ databases">
        <authorList>
            <person name="Pankratov T."/>
        </authorList>
    </citation>
    <scope>NUCLEOTIDE SEQUENCE</scope>
    <source>
        <strain evidence="1">BP6-180914</strain>
    </source>
</reference>
<comment type="caution">
    <text evidence="1">The sequence shown here is derived from an EMBL/GenBank/DDBJ whole genome shotgun (WGS) entry which is preliminary data.</text>
</comment>
<gene>
    <name evidence="1" type="ORF">M8523_30555</name>
</gene>
<protein>
    <submittedName>
        <fullName evidence="1">Uncharacterized protein</fullName>
    </submittedName>
</protein>
<name>A0AA41Z3D4_9HYPH</name>
<evidence type="ECO:0000313" key="2">
    <source>
        <dbReference type="Proteomes" id="UP001165667"/>
    </source>
</evidence>
<organism evidence="1 2">
    <name type="scientific">Lichenifustis flavocetrariae</name>
    <dbReference type="NCBI Taxonomy" id="2949735"/>
    <lineage>
        <taxon>Bacteria</taxon>
        <taxon>Pseudomonadati</taxon>
        <taxon>Pseudomonadota</taxon>
        <taxon>Alphaproteobacteria</taxon>
        <taxon>Hyphomicrobiales</taxon>
        <taxon>Lichenihabitantaceae</taxon>
        <taxon>Lichenifustis</taxon>
    </lineage>
</organism>
<dbReference type="RefSeq" id="WP_282588640.1">
    <property type="nucleotide sequence ID" value="NZ_JAMOIM010000044.1"/>
</dbReference>
<dbReference type="Proteomes" id="UP001165667">
    <property type="component" value="Unassembled WGS sequence"/>
</dbReference>
<proteinExistence type="predicted"/>
<dbReference type="EMBL" id="JAMOIM010000044">
    <property type="protein sequence ID" value="MCW6512266.1"/>
    <property type="molecule type" value="Genomic_DNA"/>
</dbReference>
<evidence type="ECO:0000313" key="1">
    <source>
        <dbReference type="EMBL" id="MCW6512266.1"/>
    </source>
</evidence>